<protein>
    <submittedName>
        <fullName evidence="2">Uncharacterized protein</fullName>
    </submittedName>
</protein>
<reference evidence="2 3" key="1">
    <citation type="submission" date="2017-09" db="EMBL/GenBank/DDBJ databases">
        <title>Depth-based differentiation of microbial function through sediment-hosted aquifers and enrichment of novel symbionts in the deep terrestrial subsurface.</title>
        <authorList>
            <person name="Probst A.J."/>
            <person name="Ladd B."/>
            <person name="Jarett J.K."/>
            <person name="Geller-Mcgrath D.E."/>
            <person name="Sieber C.M."/>
            <person name="Emerson J.B."/>
            <person name="Anantharaman K."/>
            <person name="Thomas B.C."/>
            <person name="Malmstrom R."/>
            <person name="Stieglmeier M."/>
            <person name="Klingl A."/>
            <person name="Woyke T."/>
            <person name="Ryan C.M."/>
            <person name="Banfield J.F."/>
        </authorList>
    </citation>
    <scope>NUCLEOTIDE SEQUENCE [LARGE SCALE GENOMIC DNA]</scope>
    <source>
        <strain evidence="2">CG08_land_8_20_14_0_20_40_16</strain>
    </source>
</reference>
<proteinExistence type="predicted"/>
<comment type="caution">
    <text evidence="2">The sequence shown here is derived from an EMBL/GenBank/DDBJ whole genome shotgun (WGS) entry which is preliminary data.</text>
</comment>
<evidence type="ECO:0000313" key="3">
    <source>
        <dbReference type="Proteomes" id="UP000231542"/>
    </source>
</evidence>
<gene>
    <name evidence="2" type="ORF">COT24_01120</name>
</gene>
<keyword evidence="1" id="KW-1133">Transmembrane helix</keyword>
<evidence type="ECO:0000313" key="2">
    <source>
        <dbReference type="EMBL" id="PIS42862.1"/>
    </source>
</evidence>
<sequence length="67" mass="7834">MPNYWWKETKNFFSKASFFILVVATIDYLVLFIFNSLANNFIATFFDIKVILIIMLVSGALYVITKE</sequence>
<dbReference type="Proteomes" id="UP000231542">
    <property type="component" value="Unassembled WGS sequence"/>
</dbReference>
<dbReference type="AlphaFoldDB" id="A0A2H0YYP6"/>
<feature type="transmembrane region" description="Helical" evidence="1">
    <location>
        <begin position="12"/>
        <end position="34"/>
    </location>
</feature>
<feature type="transmembrane region" description="Helical" evidence="1">
    <location>
        <begin position="40"/>
        <end position="64"/>
    </location>
</feature>
<organism evidence="2 3">
    <name type="scientific">Candidatus Kerfeldbacteria bacterium CG08_land_8_20_14_0_20_40_16</name>
    <dbReference type="NCBI Taxonomy" id="2014244"/>
    <lineage>
        <taxon>Bacteria</taxon>
        <taxon>Candidatus Kerfeldiibacteriota</taxon>
    </lineage>
</organism>
<keyword evidence="1" id="KW-0472">Membrane</keyword>
<name>A0A2H0YYP6_9BACT</name>
<evidence type="ECO:0000256" key="1">
    <source>
        <dbReference type="SAM" id="Phobius"/>
    </source>
</evidence>
<accession>A0A2H0YYP6</accession>
<keyword evidence="1" id="KW-0812">Transmembrane</keyword>
<dbReference type="EMBL" id="PEXU01000014">
    <property type="protein sequence ID" value="PIS42862.1"/>
    <property type="molecule type" value="Genomic_DNA"/>
</dbReference>